<evidence type="ECO:0000256" key="4">
    <source>
        <dbReference type="ARBA" id="ARBA00023136"/>
    </source>
</evidence>
<keyword evidence="7" id="KW-1185">Reference proteome</keyword>
<dbReference type="InterPro" id="IPR037673">
    <property type="entry name" value="MSC/AndL"/>
</dbReference>
<dbReference type="GO" id="GO:0016020">
    <property type="term" value="C:membrane"/>
    <property type="evidence" value="ECO:0007669"/>
    <property type="project" value="UniProtKB-SubCell"/>
</dbReference>
<feature type="transmembrane region" description="Helical" evidence="5">
    <location>
        <begin position="12"/>
        <end position="33"/>
    </location>
</feature>
<evidence type="ECO:0000256" key="5">
    <source>
        <dbReference type="SAM" id="Phobius"/>
    </source>
</evidence>
<name>A0A5C6EMD8_9BACT</name>
<dbReference type="EMBL" id="SJPX01000004">
    <property type="protein sequence ID" value="TWU49514.1"/>
    <property type="molecule type" value="Genomic_DNA"/>
</dbReference>
<dbReference type="PANTHER" id="PTHR30266:SF2">
    <property type="entry name" value="LARGE-CONDUCTANCE MECHANOSENSITIVE CHANNEL"/>
    <property type="match status" value="1"/>
</dbReference>
<evidence type="ECO:0000313" key="7">
    <source>
        <dbReference type="Proteomes" id="UP000317977"/>
    </source>
</evidence>
<dbReference type="RefSeq" id="WP_146535759.1">
    <property type="nucleotide sequence ID" value="NZ_SJPX01000004.1"/>
</dbReference>
<evidence type="ECO:0000313" key="6">
    <source>
        <dbReference type="EMBL" id="TWU49514.1"/>
    </source>
</evidence>
<comment type="caution">
    <text evidence="6">The sequence shown here is derived from an EMBL/GenBank/DDBJ whole genome shotgun (WGS) entry which is preliminary data.</text>
</comment>
<accession>A0A5C6EMD8</accession>
<dbReference type="GO" id="GO:0008381">
    <property type="term" value="F:mechanosensitive monoatomic ion channel activity"/>
    <property type="evidence" value="ECO:0007669"/>
    <property type="project" value="TreeGrafter"/>
</dbReference>
<evidence type="ECO:0000256" key="2">
    <source>
        <dbReference type="ARBA" id="ARBA00022692"/>
    </source>
</evidence>
<proteinExistence type="predicted"/>
<dbReference type="OrthoDB" id="9810350at2"/>
<dbReference type="AlphaFoldDB" id="A0A5C6EMD8"/>
<evidence type="ECO:0000256" key="1">
    <source>
        <dbReference type="ARBA" id="ARBA00004141"/>
    </source>
</evidence>
<dbReference type="Pfam" id="PF01741">
    <property type="entry name" value="MscL"/>
    <property type="match status" value="1"/>
</dbReference>
<comment type="subcellular location">
    <subcellularLocation>
        <location evidence="1">Membrane</location>
        <topology evidence="1">Multi-pass membrane protein</topology>
    </subcellularLocation>
</comment>
<dbReference type="InterPro" id="IPR036019">
    <property type="entry name" value="MscL_channel"/>
</dbReference>
<dbReference type="Proteomes" id="UP000317977">
    <property type="component" value="Unassembled WGS sequence"/>
</dbReference>
<sequence length="48" mass="5246">MNIVEEFKKFALRGNMVDLAIGFTVGAAFMSVVKSLVDDIIMPPIGFL</sequence>
<dbReference type="Gene3D" id="1.10.1200.120">
    <property type="entry name" value="Large-conductance mechanosensitive channel, MscL, domain 1"/>
    <property type="match status" value="1"/>
</dbReference>
<protein>
    <submittedName>
        <fullName evidence="6">Large-conductance mechanosensitive channel</fullName>
    </submittedName>
</protein>
<keyword evidence="4 5" id="KW-0472">Membrane</keyword>
<keyword evidence="2 5" id="KW-0812">Transmembrane</keyword>
<keyword evidence="3 5" id="KW-1133">Transmembrane helix</keyword>
<gene>
    <name evidence="6" type="primary">mscL_2</name>
    <name evidence="6" type="ORF">Poly59_41290</name>
</gene>
<dbReference type="PANTHER" id="PTHR30266">
    <property type="entry name" value="MECHANOSENSITIVE CHANNEL MSCL"/>
    <property type="match status" value="1"/>
</dbReference>
<organism evidence="6 7">
    <name type="scientific">Rubripirellula reticaptiva</name>
    <dbReference type="NCBI Taxonomy" id="2528013"/>
    <lineage>
        <taxon>Bacteria</taxon>
        <taxon>Pseudomonadati</taxon>
        <taxon>Planctomycetota</taxon>
        <taxon>Planctomycetia</taxon>
        <taxon>Pirellulales</taxon>
        <taxon>Pirellulaceae</taxon>
        <taxon>Rubripirellula</taxon>
    </lineage>
</organism>
<evidence type="ECO:0000256" key="3">
    <source>
        <dbReference type="ARBA" id="ARBA00022989"/>
    </source>
</evidence>
<dbReference type="SUPFAM" id="SSF81330">
    <property type="entry name" value="Gated mechanosensitive channel"/>
    <property type="match status" value="1"/>
</dbReference>
<reference evidence="6 7" key="1">
    <citation type="submission" date="2019-02" db="EMBL/GenBank/DDBJ databases">
        <title>Deep-cultivation of Planctomycetes and their phenomic and genomic characterization uncovers novel biology.</title>
        <authorList>
            <person name="Wiegand S."/>
            <person name="Jogler M."/>
            <person name="Boedeker C."/>
            <person name="Pinto D."/>
            <person name="Vollmers J."/>
            <person name="Rivas-Marin E."/>
            <person name="Kohn T."/>
            <person name="Peeters S.H."/>
            <person name="Heuer A."/>
            <person name="Rast P."/>
            <person name="Oberbeckmann S."/>
            <person name="Bunk B."/>
            <person name="Jeske O."/>
            <person name="Meyerdierks A."/>
            <person name="Storesund J.E."/>
            <person name="Kallscheuer N."/>
            <person name="Luecker S."/>
            <person name="Lage O.M."/>
            <person name="Pohl T."/>
            <person name="Merkel B.J."/>
            <person name="Hornburger P."/>
            <person name="Mueller R.-W."/>
            <person name="Bruemmer F."/>
            <person name="Labrenz M."/>
            <person name="Spormann A.M."/>
            <person name="Op Den Camp H."/>
            <person name="Overmann J."/>
            <person name="Amann R."/>
            <person name="Jetten M.S.M."/>
            <person name="Mascher T."/>
            <person name="Medema M.H."/>
            <person name="Devos D.P."/>
            <person name="Kaster A.-K."/>
            <person name="Ovreas L."/>
            <person name="Rohde M."/>
            <person name="Galperin M.Y."/>
            <person name="Jogler C."/>
        </authorList>
    </citation>
    <scope>NUCLEOTIDE SEQUENCE [LARGE SCALE GENOMIC DNA]</scope>
    <source>
        <strain evidence="6 7">Poly59</strain>
    </source>
</reference>